<comment type="caution">
    <text evidence="1">The sequence shown here is derived from an EMBL/GenBank/DDBJ whole genome shotgun (WGS) entry which is preliminary data.</text>
</comment>
<proteinExistence type="predicted"/>
<organism evidence="1 2">
    <name type="scientific">Candidatus Magasanikbacteria bacterium CG1_02_32_51</name>
    <dbReference type="NCBI Taxonomy" id="1805238"/>
    <lineage>
        <taxon>Bacteria</taxon>
        <taxon>Candidatus Magasanikiibacteriota</taxon>
    </lineage>
</organism>
<dbReference type="STRING" id="1805238.AUJ23_02075"/>
<evidence type="ECO:0000313" key="1">
    <source>
        <dbReference type="EMBL" id="OIO19446.1"/>
    </source>
</evidence>
<reference evidence="1 2" key="1">
    <citation type="journal article" date="2016" name="Environ. Microbiol.">
        <title>Genomic resolution of a cold subsurface aquifer community provides metabolic insights for novel microbes adapted to high CO concentrations.</title>
        <authorList>
            <person name="Probst A.J."/>
            <person name="Castelle C.J."/>
            <person name="Singh A."/>
            <person name="Brown C.T."/>
            <person name="Anantharaman K."/>
            <person name="Sharon I."/>
            <person name="Hug L.A."/>
            <person name="Burstein D."/>
            <person name="Emerson J.B."/>
            <person name="Thomas B.C."/>
            <person name="Banfield J.F."/>
        </authorList>
    </citation>
    <scope>NUCLEOTIDE SEQUENCE [LARGE SCALE GENOMIC DNA]</scope>
    <source>
        <strain evidence="1">CG1_02_32_51</strain>
    </source>
</reference>
<dbReference type="EMBL" id="MNVC01000021">
    <property type="protein sequence ID" value="OIO19446.1"/>
    <property type="molecule type" value="Genomic_DNA"/>
</dbReference>
<dbReference type="Proteomes" id="UP000181941">
    <property type="component" value="Unassembled WGS sequence"/>
</dbReference>
<evidence type="ECO:0000313" key="2">
    <source>
        <dbReference type="Proteomes" id="UP000181941"/>
    </source>
</evidence>
<protein>
    <submittedName>
        <fullName evidence="1">Uncharacterized protein</fullName>
    </submittedName>
</protein>
<accession>A0A1J4UA91</accession>
<dbReference type="AlphaFoldDB" id="A0A1J4UA91"/>
<gene>
    <name evidence="1" type="ORF">AUJ23_02075</name>
</gene>
<sequence>MKKLIVPVSILIILALFVASYFLFLSPSPVTAPKEIPENYKQTNISENKQNTEISFVGTWQGLNNSGNLSSDLTITQNDNNTLQFELNAYYGDHFGNLSGIALINGNTATYTTNDGVIFKFILDTIKNQINLDTTDYTYQTGANVRYDDIYVKVLE</sequence>
<name>A0A1J4UA91_9BACT</name>